<feature type="compositionally biased region" description="Low complexity" evidence="1">
    <location>
        <begin position="14"/>
        <end position="28"/>
    </location>
</feature>
<feature type="region of interest" description="Disordered" evidence="1">
    <location>
        <begin position="1"/>
        <end position="38"/>
    </location>
</feature>
<sequence length="38" mass="4432">MGWVDKEIENNEVQKQPQQLPKQPQQLLNRCATRLKAA</sequence>
<organism evidence="2 3">
    <name type="scientific">Trifolium medium</name>
    <dbReference type="NCBI Taxonomy" id="97028"/>
    <lineage>
        <taxon>Eukaryota</taxon>
        <taxon>Viridiplantae</taxon>
        <taxon>Streptophyta</taxon>
        <taxon>Embryophyta</taxon>
        <taxon>Tracheophyta</taxon>
        <taxon>Spermatophyta</taxon>
        <taxon>Magnoliopsida</taxon>
        <taxon>eudicotyledons</taxon>
        <taxon>Gunneridae</taxon>
        <taxon>Pentapetalae</taxon>
        <taxon>rosids</taxon>
        <taxon>fabids</taxon>
        <taxon>Fabales</taxon>
        <taxon>Fabaceae</taxon>
        <taxon>Papilionoideae</taxon>
        <taxon>50 kb inversion clade</taxon>
        <taxon>NPAAA clade</taxon>
        <taxon>Hologalegina</taxon>
        <taxon>IRL clade</taxon>
        <taxon>Trifolieae</taxon>
        <taxon>Trifolium</taxon>
    </lineage>
</organism>
<reference evidence="2 3" key="1">
    <citation type="journal article" date="2018" name="Front. Plant Sci.">
        <title>Red Clover (Trifolium pratense) and Zigzag Clover (T. medium) - A Picture of Genomic Similarities and Differences.</title>
        <authorList>
            <person name="Dluhosova J."/>
            <person name="Istvanek J."/>
            <person name="Nedelnik J."/>
            <person name="Repkova J."/>
        </authorList>
    </citation>
    <scope>NUCLEOTIDE SEQUENCE [LARGE SCALE GENOMIC DNA]</scope>
    <source>
        <strain evidence="3">cv. 10/8</strain>
        <tissue evidence="2">Leaf</tissue>
    </source>
</reference>
<evidence type="ECO:0000256" key="1">
    <source>
        <dbReference type="SAM" id="MobiDB-lite"/>
    </source>
</evidence>
<protein>
    <submittedName>
        <fullName evidence="2">Uncharacterized protein</fullName>
    </submittedName>
</protein>
<keyword evidence="3" id="KW-1185">Reference proteome</keyword>
<name>A0A392UV59_9FABA</name>
<gene>
    <name evidence="2" type="ORF">A2U01_0100150</name>
</gene>
<evidence type="ECO:0000313" key="3">
    <source>
        <dbReference type="Proteomes" id="UP000265520"/>
    </source>
</evidence>
<comment type="caution">
    <text evidence="2">The sequence shown here is derived from an EMBL/GenBank/DDBJ whole genome shotgun (WGS) entry which is preliminary data.</text>
</comment>
<evidence type="ECO:0000313" key="2">
    <source>
        <dbReference type="EMBL" id="MCI78879.1"/>
    </source>
</evidence>
<feature type="non-terminal residue" evidence="2">
    <location>
        <position position="38"/>
    </location>
</feature>
<dbReference type="AlphaFoldDB" id="A0A392UV59"/>
<accession>A0A392UV59</accession>
<proteinExistence type="predicted"/>
<dbReference type="Proteomes" id="UP000265520">
    <property type="component" value="Unassembled WGS sequence"/>
</dbReference>
<dbReference type="EMBL" id="LXQA010960946">
    <property type="protein sequence ID" value="MCI78879.1"/>
    <property type="molecule type" value="Genomic_DNA"/>
</dbReference>